<dbReference type="Pfam" id="PF13561">
    <property type="entry name" value="adh_short_C2"/>
    <property type="match status" value="1"/>
</dbReference>
<accession>A0ABP0FML8</accession>
<evidence type="ECO:0000313" key="2">
    <source>
        <dbReference type="EMBL" id="CAK8679710.1"/>
    </source>
</evidence>
<evidence type="ECO:0000313" key="3">
    <source>
        <dbReference type="Proteomes" id="UP001642483"/>
    </source>
</evidence>
<reference evidence="2 3" key="1">
    <citation type="submission" date="2024-02" db="EMBL/GenBank/DDBJ databases">
        <authorList>
            <person name="Daric V."/>
            <person name="Darras S."/>
        </authorList>
    </citation>
    <scope>NUCLEOTIDE SEQUENCE [LARGE SCALE GENOMIC DNA]</scope>
</reference>
<dbReference type="Proteomes" id="UP001642483">
    <property type="component" value="Unassembled WGS sequence"/>
</dbReference>
<dbReference type="SMART" id="SM00822">
    <property type="entry name" value="PKS_KR"/>
    <property type="match status" value="1"/>
</dbReference>
<dbReference type="InterPro" id="IPR002347">
    <property type="entry name" value="SDR_fam"/>
</dbReference>
<protein>
    <recommendedName>
        <fullName evidence="1">Ketoreductase domain-containing protein</fullName>
    </recommendedName>
</protein>
<comment type="caution">
    <text evidence="2">The sequence shown here is derived from an EMBL/GenBank/DDBJ whole genome shotgun (WGS) entry which is preliminary data.</text>
</comment>
<evidence type="ECO:0000259" key="1">
    <source>
        <dbReference type="SMART" id="SM00822"/>
    </source>
</evidence>
<dbReference type="PRINTS" id="PR00081">
    <property type="entry name" value="GDHRDH"/>
</dbReference>
<dbReference type="SUPFAM" id="SSF51735">
    <property type="entry name" value="NAD(P)-binding Rossmann-fold domains"/>
    <property type="match status" value="1"/>
</dbReference>
<name>A0ABP0FML8_CLALP</name>
<sequence length="258" mass="27521">MSEFASKVVVITGASSGIGAATAKELSKQGALLSLTGRNKKRLAQVADECKKLGAKDVLQVVGDVSKQEDMERIIKETADKFGEIHVLVNNAGLGLVAPIATFTLDQFDRCFNVNVRAVLYLTKLALPYLEKTKGNIVNISSIGSTTYATKGFSIYCATKAACDHITKASALELAKSGIRVNAVNPAVVKTNIIVNIGFSEEQSKEMFADNAGKHPLNERNIKVEEVVDAILFLASDKATMITGSCLKVDGGRELVGQ</sequence>
<proteinExistence type="predicted"/>
<dbReference type="EMBL" id="CAWYQH010000068">
    <property type="protein sequence ID" value="CAK8679710.1"/>
    <property type="molecule type" value="Genomic_DNA"/>
</dbReference>
<dbReference type="NCBIfam" id="NF005559">
    <property type="entry name" value="PRK07231.1"/>
    <property type="match status" value="1"/>
</dbReference>
<gene>
    <name evidence="2" type="ORF">CVLEPA_LOCUS9962</name>
</gene>
<dbReference type="PRINTS" id="PR00080">
    <property type="entry name" value="SDRFAMILY"/>
</dbReference>
<organism evidence="2 3">
    <name type="scientific">Clavelina lepadiformis</name>
    <name type="common">Light-bulb sea squirt</name>
    <name type="synonym">Ascidia lepadiformis</name>
    <dbReference type="NCBI Taxonomy" id="159417"/>
    <lineage>
        <taxon>Eukaryota</taxon>
        <taxon>Metazoa</taxon>
        <taxon>Chordata</taxon>
        <taxon>Tunicata</taxon>
        <taxon>Ascidiacea</taxon>
        <taxon>Aplousobranchia</taxon>
        <taxon>Clavelinidae</taxon>
        <taxon>Clavelina</taxon>
    </lineage>
</organism>
<dbReference type="InterPro" id="IPR057326">
    <property type="entry name" value="KR_dom"/>
</dbReference>
<dbReference type="InterPro" id="IPR036291">
    <property type="entry name" value="NAD(P)-bd_dom_sf"/>
</dbReference>
<dbReference type="Gene3D" id="3.40.50.720">
    <property type="entry name" value="NAD(P)-binding Rossmann-like Domain"/>
    <property type="match status" value="1"/>
</dbReference>
<dbReference type="PANTHER" id="PTHR43975">
    <property type="entry name" value="ZGC:101858"/>
    <property type="match status" value="1"/>
</dbReference>
<dbReference type="PANTHER" id="PTHR43975:SF2">
    <property type="entry name" value="EG:BACR7A4.14 PROTEIN-RELATED"/>
    <property type="match status" value="1"/>
</dbReference>
<feature type="domain" description="Ketoreductase" evidence="1">
    <location>
        <begin position="7"/>
        <end position="187"/>
    </location>
</feature>
<keyword evidence="3" id="KW-1185">Reference proteome</keyword>